<dbReference type="InterPro" id="IPR036291">
    <property type="entry name" value="NAD(P)-bd_dom_sf"/>
</dbReference>
<dbReference type="OrthoDB" id="9805663at2"/>
<dbReference type="GO" id="GO:0016628">
    <property type="term" value="F:oxidoreductase activity, acting on the CH-CH group of donors, NAD or NADP as acceptor"/>
    <property type="evidence" value="ECO:0007669"/>
    <property type="project" value="InterPro"/>
</dbReference>
<dbReference type="Gene3D" id="3.40.50.720">
    <property type="entry name" value="NAD(P)-binding Rossmann-like Domain"/>
    <property type="match status" value="1"/>
</dbReference>
<protein>
    <submittedName>
        <fullName evidence="3">NADP-dependent oxidoreductase</fullName>
    </submittedName>
</protein>
<dbReference type="SUPFAM" id="SSF50129">
    <property type="entry name" value="GroES-like"/>
    <property type="match status" value="1"/>
</dbReference>
<dbReference type="Pfam" id="PF00107">
    <property type="entry name" value="ADH_zinc_N"/>
    <property type="match status" value="1"/>
</dbReference>
<dbReference type="FunFam" id="3.40.50.720:FF:000121">
    <property type="entry name" value="Prostaglandin reductase 2"/>
    <property type="match status" value="1"/>
</dbReference>
<feature type="domain" description="Enoyl reductase (ER)" evidence="2">
    <location>
        <begin position="19"/>
        <end position="336"/>
    </location>
</feature>
<dbReference type="Proteomes" id="UP000289411">
    <property type="component" value="Unassembled WGS sequence"/>
</dbReference>
<dbReference type="InterPro" id="IPR045010">
    <property type="entry name" value="MDR_fam"/>
</dbReference>
<reference evidence="3 4" key="1">
    <citation type="submission" date="2018-09" db="EMBL/GenBank/DDBJ databases">
        <authorList>
            <person name="Grouzdev D.S."/>
            <person name="Krutkina M.S."/>
        </authorList>
    </citation>
    <scope>NUCLEOTIDE SEQUENCE [LARGE SCALE GENOMIC DNA]</scope>
    <source>
        <strain evidence="3 4">RmlP001</strain>
    </source>
</reference>
<proteinExistence type="predicted"/>
<accession>A0A4Q2RAI1</accession>
<dbReference type="SMART" id="SM00829">
    <property type="entry name" value="PKS_ER"/>
    <property type="match status" value="1"/>
</dbReference>
<organism evidence="3 4">
    <name type="scientific">Lichenibacterium ramalinae</name>
    <dbReference type="NCBI Taxonomy" id="2316527"/>
    <lineage>
        <taxon>Bacteria</taxon>
        <taxon>Pseudomonadati</taxon>
        <taxon>Pseudomonadota</taxon>
        <taxon>Alphaproteobacteria</taxon>
        <taxon>Hyphomicrobiales</taxon>
        <taxon>Lichenihabitantaceae</taxon>
        <taxon>Lichenibacterium</taxon>
    </lineage>
</organism>
<dbReference type="InterPro" id="IPR011032">
    <property type="entry name" value="GroES-like_sf"/>
</dbReference>
<dbReference type="PANTHER" id="PTHR43205">
    <property type="entry name" value="PROSTAGLANDIN REDUCTASE"/>
    <property type="match status" value="1"/>
</dbReference>
<dbReference type="EMBL" id="QYBC01000015">
    <property type="protein sequence ID" value="RYB03311.1"/>
    <property type="molecule type" value="Genomic_DNA"/>
</dbReference>
<dbReference type="SUPFAM" id="SSF51735">
    <property type="entry name" value="NAD(P)-binding Rossmann-fold domains"/>
    <property type="match status" value="1"/>
</dbReference>
<dbReference type="AlphaFoldDB" id="A0A4Q2RAI1"/>
<keyword evidence="4" id="KW-1185">Reference proteome</keyword>
<evidence type="ECO:0000313" key="3">
    <source>
        <dbReference type="EMBL" id="RYB03311.1"/>
    </source>
</evidence>
<evidence type="ECO:0000259" key="2">
    <source>
        <dbReference type="SMART" id="SM00829"/>
    </source>
</evidence>
<reference evidence="3 4" key="2">
    <citation type="submission" date="2019-02" db="EMBL/GenBank/DDBJ databases">
        <title>'Lichenibacterium ramalinii' gen. nov. sp. nov., 'Lichenibacterium minor' gen. nov. sp. nov.</title>
        <authorList>
            <person name="Pankratov T."/>
        </authorList>
    </citation>
    <scope>NUCLEOTIDE SEQUENCE [LARGE SCALE GENOMIC DNA]</scope>
    <source>
        <strain evidence="3 4">RmlP001</strain>
    </source>
</reference>
<evidence type="ECO:0000256" key="1">
    <source>
        <dbReference type="ARBA" id="ARBA00023002"/>
    </source>
</evidence>
<dbReference type="Gene3D" id="3.90.180.10">
    <property type="entry name" value="Medium-chain alcohol dehydrogenases, catalytic domain"/>
    <property type="match status" value="1"/>
</dbReference>
<comment type="caution">
    <text evidence="3">The sequence shown here is derived from an EMBL/GenBank/DDBJ whole genome shotgun (WGS) entry which is preliminary data.</text>
</comment>
<sequence length="344" mass="36253">MAPLPATAVLLRRRPEGEPRPDDFEVVHRPVPDPGAGTLRLETLWLSLDPYMRGRMSAGRSYAKPVDLGDVMAGQAVCRVESSRHPDWAPGTLVLAGCGWCSASLSDGTGLVRLDPAPAPVTAALGVLGMPGMTAYAGLAEIGRPKAGETVVVAAATGPVGATVGQIAKLRGCRAVGIAGGPDKCRLLVEHFGFDAAVDHRAPDFAERLTAACPGGIDVYFENVGGAVWEAVLPLLNDFARVPVCGLVAQYNATDLPPGPNRVPEVMRAVLSRRLEIRGFIVWDFAHQQDNFRREVGGWLAEGRMATLEHRVSGLENAPAALVDLLAGRNTGKVVVKVAADAPD</sequence>
<keyword evidence="1" id="KW-0560">Oxidoreductase</keyword>
<evidence type="ECO:0000313" key="4">
    <source>
        <dbReference type="Proteomes" id="UP000289411"/>
    </source>
</evidence>
<dbReference type="InterPro" id="IPR013149">
    <property type="entry name" value="ADH-like_C"/>
</dbReference>
<dbReference type="Pfam" id="PF16884">
    <property type="entry name" value="ADH_N_2"/>
    <property type="match status" value="1"/>
</dbReference>
<dbReference type="InterPro" id="IPR020843">
    <property type="entry name" value="ER"/>
</dbReference>
<dbReference type="RefSeq" id="WP_129220595.1">
    <property type="nucleotide sequence ID" value="NZ_QYBC01000015.1"/>
</dbReference>
<gene>
    <name evidence="3" type="ORF">D3272_18015</name>
</gene>
<name>A0A4Q2RAI1_9HYPH</name>
<dbReference type="CDD" id="cd05288">
    <property type="entry name" value="PGDH"/>
    <property type="match status" value="1"/>
</dbReference>
<dbReference type="PANTHER" id="PTHR43205:SF7">
    <property type="entry name" value="PROSTAGLANDIN REDUCTASE 1"/>
    <property type="match status" value="1"/>
</dbReference>
<dbReference type="InterPro" id="IPR041694">
    <property type="entry name" value="ADH_N_2"/>
</dbReference>